<dbReference type="GO" id="GO:0016798">
    <property type="term" value="F:hydrolase activity, acting on glycosyl bonds"/>
    <property type="evidence" value="ECO:0007669"/>
    <property type="project" value="UniProtKB-KW"/>
</dbReference>
<dbReference type="SUPFAM" id="SSF46689">
    <property type="entry name" value="Homeodomain-like"/>
    <property type="match status" value="2"/>
</dbReference>
<dbReference type="InterPro" id="IPR037923">
    <property type="entry name" value="HTH-like"/>
</dbReference>
<accession>A0AAW9A5V7</accession>
<comment type="similarity">
    <text evidence="1">Belongs to the glycosyl hydrolase 39 family.</text>
</comment>
<evidence type="ECO:0000259" key="7">
    <source>
        <dbReference type="PROSITE" id="PS01124"/>
    </source>
</evidence>
<dbReference type="Gene3D" id="2.60.120.10">
    <property type="entry name" value="Jelly Rolls"/>
    <property type="match status" value="1"/>
</dbReference>
<evidence type="ECO:0000313" key="8">
    <source>
        <dbReference type="EMBL" id="MDW0116467.1"/>
    </source>
</evidence>
<name>A0AAW9A5V7_9BACL</name>
<dbReference type="PANTHER" id="PTHR43280:SF2">
    <property type="entry name" value="HTH-TYPE TRANSCRIPTIONAL REGULATOR EXSA"/>
    <property type="match status" value="1"/>
</dbReference>
<reference evidence="8 9" key="1">
    <citation type="submission" date="2023-06" db="EMBL/GenBank/DDBJ databases">
        <title>Sporosarcina sp. nov., isolated from Korean traditional fermented seafood 'Jeotgal'.</title>
        <authorList>
            <person name="Yang A.I."/>
            <person name="Shin N.-R."/>
        </authorList>
    </citation>
    <scope>NUCLEOTIDE SEQUENCE [LARGE SCALE GENOMIC DNA]</scope>
    <source>
        <strain evidence="8 9">KCTC43456</strain>
    </source>
</reference>
<dbReference type="GO" id="GO:0003700">
    <property type="term" value="F:DNA-binding transcription factor activity"/>
    <property type="evidence" value="ECO:0007669"/>
    <property type="project" value="InterPro"/>
</dbReference>
<dbReference type="SUPFAM" id="SSF51011">
    <property type="entry name" value="Glycosyl hydrolase domain"/>
    <property type="match status" value="1"/>
</dbReference>
<dbReference type="InterPro" id="IPR014710">
    <property type="entry name" value="RmlC-like_jellyroll"/>
</dbReference>
<dbReference type="Gene3D" id="3.20.20.80">
    <property type="entry name" value="Glycosidases"/>
    <property type="match status" value="1"/>
</dbReference>
<dbReference type="InterPro" id="IPR049166">
    <property type="entry name" value="GH39_cat"/>
</dbReference>
<dbReference type="PANTHER" id="PTHR43280">
    <property type="entry name" value="ARAC-FAMILY TRANSCRIPTIONAL REGULATOR"/>
    <property type="match status" value="1"/>
</dbReference>
<dbReference type="EMBL" id="JAUBDJ010000002">
    <property type="protein sequence ID" value="MDW0116467.1"/>
    <property type="molecule type" value="Genomic_DNA"/>
</dbReference>
<evidence type="ECO:0000256" key="2">
    <source>
        <dbReference type="ARBA" id="ARBA00022801"/>
    </source>
</evidence>
<dbReference type="SUPFAM" id="SSF51445">
    <property type="entry name" value="(Trans)glycosidases"/>
    <property type="match status" value="1"/>
</dbReference>
<organism evidence="8 9">
    <name type="scientific">Sporosarcina thermotolerans</name>
    <dbReference type="NCBI Taxonomy" id="633404"/>
    <lineage>
        <taxon>Bacteria</taxon>
        <taxon>Bacillati</taxon>
        <taxon>Bacillota</taxon>
        <taxon>Bacilli</taxon>
        <taxon>Bacillales</taxon>
        <taxon>Caryophanaceae</taxon>
        <taxon>Sporosarcina</taxon>
    </lineage>
</organism>
<dbReference type="SUPFAM" id="SSF51215">
    <property type="entry name" value="Regulatory protein AraC"/>
    <property type="match status" value="1"/>
</dbReference>
<evidence type="ECO:0000313" key="9">
    <source>
        <dbReference type="Proteomes" id="UP001271648"/>
    </source>
</evidence>
<evidence type="ECO:0000256" key="6">
    <source>
        <dbReference type="ARBA" id="ARBA00023295"/>
    </source>
</evidence>
<dbReference type="Proteomes" id="UP001271648">
    <property type="component" value="Unassembled WGS sequence"/>
</dbReference>
<dbReference type="SMART" id="SM00342">
    <property type="entry name" value="HTH_ARAC"/>
    <property type="match status" value="1"/>
</dbReference>
<dbReference type="CDD" id="cd02208">
    <property type="entry name" value="cupin_RmlC-like"/>
    <property type="match status" value="1"/>
</dbReference>
<keyword evidence="3" id="KW-0805">Transcription regulation</keyword>
<evidence type="ECO:0000256" key="5">
    <source>
        <dbReference type="ARBA" id="ARBA00023163"/>
    </source>
</evidence>
<dbReference type="PROSITE" id="PS00041">
    <property type="entry name" value="HTH_ARAC_FAMILY_1"/>
    <property type="match status" value="1"/>
</dbReference>
<sequence>MNNPLSDFQISFQHIDATVPRINKGIQIIFVLSGKIKIETSDRFYHMEENDLLVINRNQLYQVQGDEENRIMVLSISDGFMEHHYENYRNHRFECYSREVDLGREEKILAIRKLLANVMISYYRQDESYQIELTSYICQLLLILIRSFKAEGSIIQKIDTGDRRLLQIIDYMERNYDQMITLEEIASKYFLSTSYLSRYFKQNMGIGFSRYLMNIRLKHGMKELLYTDDSISQIAMNNGFPNTKAFSTLFKEVHGVTPHVYRDTHNVQKEDSVQTYSKEDVSHLIQSSEIIERLSNMNVDDQKSYNLTELRYEKLPIALSDLAKVNLHYPDHILIVGEISELLKEDVRSQIIEVKKDLQLRFIGVRHPSSSTGIPPEVETDEEIPTTSPYFNIDNALEFMRNHDLSLFIRIDYIDISRDGEQYFTKLVQFIRHCLQRYGESFVKQWHVLFYEPYPTVVDAIELKRTYIKLHEILKTMIPSIQVGVYMPFSFIKEKTSTHHEWQLEHGELIDFIGYNANQNEVIDFEETAEKEFELAKDYIKEKTNKLKLYLKRNHLEKPLHLVAWNTLSGNTRYTNGTFFRGALVLQNILDISRDVTTIALWINTITHEQSGRDLRYRMDGVELFHYLKGKRPAYFALMFLKRLQGEIVAQDQNYVMTKNDRGYQLIIMNTTIINPYLSTEEAFLQRLHKEVHVTVSGIPKGDYQIRKQVFDKNNGALYTKWRNLNSKYGMDAEIIDYIIHSSRPSLEIFDESIEDEWSFYSNLTSNAIHFFDIRKAY</sequence>
<protein>
    <submittedName>
        <fullName evidence="8">Helix-turn-helix domain-containing protein</fullName>
    </submittedName>
</protein>
<gene>
    <name evidence="8" type="ORF">QTL97_05945</name>
</gene>
<dbReference type="InterPro" id="IPR017853">
    <property type="entry name" value="GH"/>
</dbReference>
<dbReference type="RefSeq" id="WP_283733127.1">
    <property type="nucleotide sequence ID" value="NZ_CP125968.1"/>
</dbReference>
<dbReference type="InterPro" id="IPR018062">
    <property type="entry name" value="HTH_AraC-typ_CS"/>
</dbReference>
<keyword evidence="4" id="KW-0238">DNA-binding</keyword>
<dbReference type="InterPro" id="IPR018060">
    <property type="entry name" value="HTH_AraC"/>
</dbReference>
<dbReference type="Gene3D" id="1.10.10.60">
    <property type="entry name" value="Homeodomain-like"/>
    <property type="match status" value="2"/>
</dbReference>
<keyword evidence="2" id="KW-0378">Hydrolase</keyword>
<comment type="caution">
    <text evidence="8">The sequence shown here is derived from an EMBL/GenBank/DDBJ whole genome shotgun (WGS) entry which is preliminary data.</text>
</comment>
<keyword evidence="9" id="KW-1185">Reference proteome</keyword>
<keyword evidence="5" id="KW-0804">Transcription</keyword>
<dbReference type="PROSITE" id="PS01124">
    <property type="entry name" value="HTH_ARAC_FAMILY_2"/>
    <property type="match status" value="1"/>
</dbReference>
<dbReference type="AlphaFoldDB" id="A0AAW9A5V7"/>
<dbReference type="Pfam" id="PF12833">
    <property type="entry name" value="HTH_18"/>
    <property type="match status" value="1"/>
</dbReference>
<dbReference type="InterPro" id="IPR009057">
    <property type="entry name" value="Homeodomain-like_sf"/>
</dbReference>
<proteinExistence type="inferred from homology"/>
<feature type="domain" description="HTH araC/xylS-type" evidence="7">
    <location>
        <begin position="166"/>
        <end position="264"/>
    </location>
</feature>
<dbReference type="GO" id="GO:0043565">
    <property type="term" value="F:sequence-specific DNA binding"/>
    <property type="evidence" value="ECO:0007669"/>
    <property type="project" value="InterPro"/>
</dbReference>
<dbReference type="Pfam" id="PF01229">
    <property type="entry name" value="Glyco_hydro_39"/>
    <property type="match status" value="1"/>
</dbReference>
<evidence type="ECO:0000256" key="4">
    <source>
        <dbReference type="ARBA" id="ARBA00023125"/>
    </source>
</evidence>
<evidence type="ECO:0000256" key="1">
    <source>
        <dbReference type="ARBA" id="ARBA00008875"/>
    </source>
</evidence>
<keyword evidence="6" id="KW-0326">Glycosidase</keyword>
<dbReference type="Gene3D" id="2.60.40.1500">
    <property type="entry name" value="Glycosyl hydrolase domain, family 39"/>
    <property type="match status" value="1"/>
</dbReference>
<evidence type="ECO:0000256" key="3">
    <source>
        <dbReference type="ARBA" id="ARBA00023015"/>
    </source>
</evidence>